<protein>
    <submittedName>
        <fullName evidence="1">Uncharacterized protein</fullName>
    </submittedName>
</protein>
<gene>
    <name evidence="1" type="ORF">ACJIZ3_019843</name>
</gene>
<organism evidence="1 2">
    <name type="scientific">Penstemon smallii</name>
    <dbReference type="NCBI Taxonomy" id="265156"/>
    <lineage>
        <taxon>Eukaryota</taxon>
        <taxon>Viridiplantae</taxon>
        <taxon>Streptophyta</taxon>
        <taxon>Embryophyta</taxon>
        <taxon>Tracheophyta</taxon>
        <taxon>Spermatophyta</taxon>
        <taxon>Magnoliopsida</taxon>
        <taxon>eudicotyledons</taxon>
        <taxon>Gunneridae</taxon>
        <taxon>Pentapetalae</taxon>
        <taxon>asterids</taxon>
        <taxon>lamiids</taxon>
        <taxon>Lamiales</taxon>
        <taxon>Plantaginaceae</taxon>
        <taxon>Cheloneae</taxon>
        <taxon>Penstemon</taxon>
    </lineage>
</organism>
<reference evidence="1 2" key="1">
    <citation type="submission" date="2024-12" db="EMBL/GenBank/DDBJ databases">
        <title>The unique morphological basis and parallel evolutionary history of personate flowers in Penstemon.</title>
        <authorList>
            <person name="Depatie T.H."/>
            <person name="Wessinger C.A."/>
        </authorList>
    </citation>
    <scope>NUCLEOTIDE SEQUENCE [LARGE SCALE GENOMIC DNA]</scope>
    <source>
        <strain evidence="1">WTNN_2</strain>
        <tissue evidence="1">Leaf</tissue>
    </source>
</reference>
<dbReference type="Proteomes" id="UP001634393">
    <property type="component" value="Unassembled WGS sequence"/>
</dbReference>
<keyword evidence="2" id="KW-1185">Reference proteome</keyword>
<dbReference type="EMBL" id="JBJXBP010000005">
    <property type="protein sequence ID" value="KAL3831041.1"/>
    <property type="molecule type" value="Genomic_DNA"/>
</dbReference>
<dbReference type="AlphaFoldDB" id="A0ABD3T365"/>
<evidence type="ECO:0000313" key="1">
    <source>
        <dbReference type="EMBL" id="KAL3831041.1"/>
    </source>
</evidence>
<comment type="caution">
    <text evidence="1">The sequence shown here is derived from an EMBL/GenBank/DDBJ whole genome shotgun (WGS) entry which is preliminary data.</text>
</comment>
<proteinExistence type="predicted"/>
<sequence>MIATKLQPGRVYPGQAYTLQKPVASAHEMNVQIFKLNLIPMNLLSFN</sequence>
<accession>A0ABD3T365</accession>
<evidence type="ECO:0000313" key="2">
    <source>
        <dbReference type="Proteomes" id="UP001634393"/>
    </source>
</evidence>
<name>A0ABD3T365_9LAMI</name>